<evidence type="ECO:0000256" key="1">
    <source>
        <dbReference type="ARBA" id="ARBA00004123"/>
    </source>
</evidence>
<comment type="caution">
    <text evidence="10">The sequence shown here is derived from an EMBL/GenBank/DDBJ whole genome shotgun (WGS) entry which is preliminary data.</text>
</comment>
<feature type="region of interest" description="Disordered" evidence="8">
    <location>
        <begin position="148"/>
        <end position="200"/>
    </location>
</feature>
<feature type="compositionally biased region" description="Pro residues" evidence="8">
    <location>
        <begin position="165"/>
        <end position="174"/>
    </location>
</feature>
<dbReference type="InterPro" id="IPR050888">
    <property type="entry name" value="ZnF_C2H2-type_TF"/>
</dbReference>
<keyword evidence="5" id="KW-0862">Zinc</keyword>
<evidence type="ECO:0000256" key="7">
    <source>
        <dbReference type="PROSITE-ProRule" id="PRU00042"/>
    </source>
</evidence>
<dbReference type="Pfam" id="PF00096">
    <property type="entry name" value="zf-C2H2"/>
    <property type="match status" value="1"/>
</dbReference>
<feature type="domain" description="C2H2-type" evidence="9">
    <location>
        <begin position="279"/>
        <end position="306"/>
    </location>
</feature>
<dbReference type="SUPFAM" id="SSF57667">
    <property type="entry name" value="beta-beta-alpha zinc fingers"/>
    <property type="match status" value="2"/>
</dbReference>
<dbReference type="EMBL" id="JAHWGI010000440">
    <property type="protein sequence ID" value="KAK3915483.1"/>
    <property type="molecule type" value="Genomic_DNA"/>
</dbReference>
<dbReference type="PROSITE" id="PS50157">
    <property type="entry name" value="ZINC_FINGER_C2H2_2"/>
    <property type="match status" value="2"/>
</dbReference>
<evidence type="ECO:0000259" key="9">
    <source>
        <dbReference type="PROSITE" id="PS50157"/>
    </source>
</evidence>
<dbReference type="InterPro" id="IPR013087">
    <property type="entry name" value="Znf_C2H2_type"/>
</dbReference>
<reference evidence="10" key="1">
    <citation type="submission" date="2021-07" db="EMBL/GenBank/DDBJ databases">
        <authorList>
            <person name="Catto M.A."/>
            <person name="Jacobson A."/>
            <person name="Kennedy G."/>
            <person name="Labadie P."/>
            <person name="Hunt B.G."/>
            <person name="Srinivasan R."/>
        </authorList>
    </citation>
    <scope>NUCLEOTIDE SEQUENCE</scope>
    <source>
        <strain evidence="10">PL_HMW_Pooled</strain>
        <tissue evidence="10">Head</tissue>
    </source>
</reference>
<feature type="compositionally biased region" description="Low complexity" evidence="8">
    <location>
        <begin position="175"/>
        <end position="200"/>
    </location>
</feature>
<keyword evidence="11" id="KW-1185">Reference proteome</keyword>
<dbReference type="AlphaFoldDB" id="A0AAE1LDD0"/>
<evidence type="ECO:0000256" key="8">
    <source>
        <dbReference type="SAM" id="MobiDB-lite"/>
    </source>
</evidence>
<evidence type="ECO:0000256" key="3">
    <source>
        <dbReference type="ARBA" id="ARBA00022737"/>
    </source>
</evidence>
<evidence type="ECO:0000256" key="2">
    <source>
        <dbReference type="ARBA" id="ARBA00022723"/>
    </source>
</evidence>
<dbReference type="InterPro" id="IPR036236">
    <property type="entry name" value="Znf_C2H2_sf"/>
</dbReference>
<organism evidence="10 11">
    <name type="scientific">Frankliniella fusca</name>
    <dbReference type="NCBI Taxonomy" id="407009"/>
    <lineage>
        <taxon>Eukaryota</taxon>
        <taxon>Metazoa</taxon>
        <taxon>Ecdysozoa</taxon>
        <taxon>Arthropoda</taxon>
        <taxon>Hexapoda</taxon>
        <taxon>Insecta</taxon>
        <taxon>Pterygota</taxon>
        <taxon>Neoptera</taxon>
        <taxon>Paraneoptera</taxon>
        <taxon>Thysanoptera</taxon>
        <taxon>Terebrantia</taxon>
        <taxon>Thripoidea</taxon>
        <taxon>Thripidae</taxon>
        <taxon>Frankliniella</taxon>
    </lineage>
</organism>
<comment type="subcellular location">
    <subcellularLocation>
        <location evidence="1">Nucleus</location>
    </subcellularLocation>
</comment>
<evidence type="ECO:0000256" key="4">
    <source>
        <dbReference type="ARBA" id="ARBA00022771"/>
    </source>
</evidence>
<reference evidence="10" key="2">
    <citation type="journal article" date="2023" name="BMC Genomics">
        <title>Pest status, molecular evolution, and epigenetic factors derived from the genome assembly of Frankliniella fusca, a thysanopteran phytovirus vector.</title>
        <authorList>
            <person name="Catto M.A."/>
            <person name="Labadie P.E."/>
            <person name="Jacobson A.L."/>
            <person name="Kennedy G.G."/>
            <person name="Srinivasan R."/>
            <person name="Hunt B.G."/>
        </authorList>
    </citation>
    <scope>NUCLEOTIDE SEQUENCE</scope>
    <source>
        <strain evidence="10">PL_HMW_Pooled</strain>
    </source>
</reference>
<protein>
    <submittedName>
        <fullName evidence="10">Longitudinals lacking protein, isoforms A/B/D/L</fullName>
    </submittedName>
</protein>
<dbReference type="SMART" id="SM00355">
    <property type="entry name" value="ZnF_C2H2"/>
    <property type="match status" value="4"/>
</dbReference>
<evidence type="ECO:0000256" key="5">
    <source>
        <dbReference type="ARBA" id="ARBA00022833"/>
    </source>
</evidence>
<keyword evidence="2" id="KW-0479">Metal-binding</keyword>
<gene>
    <name evidence="10" type="ORF">KUF71_005790</name>
</gene>
<keyword evidence="4 7" id="KW-0863">Zinc-finger</keyword>
<sequence>MRQNKVSLLRDPLFSALLLNRELHFSWGAEDVPEEYPPQDPLAGVGPAFRAPAFPKSSTEGFACAVCGKRYRWKRNLNRHVRVECGKEPSLQCPCCPYRTKHKSSLSTHMHSRHGSGAGTGAPLSEPTGTRSAPKLSRFWQNQFLKEARRGSAPANSATNGVPAKPAPPPPMTPPAATTRSPRPRSGSPRSPRSPAAAGADGKVLWLPELMRRRSLDLRDGVKDSVRDLSLPKSEEDMVALDMSASIVIQHAEEHGKDEDDENEQALLDATPGEGPGAFPCSSCGKVYRWKRTLRNHLRSECGKEPQFQCPYCHLRSKRKSNIYAHIRVVHHKPV</sequence>
<dbReference type="GO" id="GO:0008270">
    <property type="term" value="F:zinc ion binding"/>
    <property type="evidence" value="ECO:0007669"/>
    <property type="project" value="UniProtKB-KW"/>
</dbReference>
<feature type="domain" description="C2H2-type" evidence="9">
    <location>
        <begin position="62"/>
        <end position="89"/>
    </location>
</feature>
<evidence type="ECO:0000313" key="10">
    <source>
        <dbReference type="EMBL" id="KAK3915483.1"/>
    </source>
</evidence>
<evidence type="ECO:0000256" key="6">
    <source>
        <dbReference type="ARBA" id="ARBA00023242"/>
    </source>
</evidence>
<keyword evidence="6" id="KW-0539">Nucleus</keyword>
<keyword evidence="3" id="KW-0677">Repeat</keyword>
<dbReference type="Gene3D" id="3.30.160.60">
    <property type="entry name" value="Classic Zinc Finger"/>
    <property type="match status" value="2"/>
</dbReference>
<accession>A0AAE1LDD0</accession>
<name>A0AAE1LDD0_9NEOP</name>
<proteinExistence type="predicted"/>
<dbReference type="Proteomes" id="UP001219518">
    <property type="component" value="Unassembled WGS sequence"/>
</dbReference>
<feature type="region of interest" description="Disordered" evidence="8">
    <location>
        <begin position="106"/>
        <end position="134"/>
    </location>
</feature>
<dbReference type="PANTHER" id="PTHR24406">
    <property type="entry name" value="TRANSCRIPTIONAL REPRESSOR CTCFL-RELATED"/>
    <property type="match status" value="1"/>
</dbReference>
<dbReference type="GO" id="GO:0005634">
    <property type="term" value="C:nucleus"/>
    <property type="evidence" value="ECO:0007669"/>
    <property type="project" value="UniProtKB-SubCell"/>
</dbReference>
<evidence type="ECO:0000313" key="11">
    <source>
        <dbReference type="Proteomes" id="UP001219518"/>
    </source>
</evidence>